<evidence type="ECO:0000256" key="1">
    <source>
        <dbReference type="SAM" id="SignalP"/>
    </source>
</evidence>
<dbReference type="AlphaFoldDB" id="A0A1V9FY17"/>
<dbReference type="EMBL" id="LVYD01000046">
    <property type="protein sequence ID" value="OQP63168.1"/>
    <property type="molecule type" value="Genomic_DNA"/>
</dbReference>
<name>A0A1V9FY17_9BACT</name>
<dbReference type="Proteomes" id="UP000192796">
    <property type="component" value="Unassembled WGS sequence"/>
</dbReference>
<protein>
    <recommendedName>
        <fullName evidence="4">DUF4397 domain-containing protein</fullName>
    </recommendedName>
</protein>
<organism evidence="2 3">
    <name type="scientific">Niastella vici</name>
    <dbReference type="NCBI Taxonomy" id="1703345"/>
    <lineage>
        <taxon>Bacteria</taxon>
        <taxon>Pseudomonadati</taxon>
        <taxon>Bacteroidota</taxon>
        <taxon>Chitinophagia</taxon>
        <taxon>Chitinophagales</taxon>
        <taxon>Chitinophagaceae</taxon>
        <taxon>Niastella</taxon>
    </lineage>
</organism>
<dbReference type="PROSITE" id="PS51257">
    <property type="entry name" value="PROKAR_LIPOPROTEIN"/>
    <property type="match status" value="1"/>
</dbReference>
<feature type="chain" id="PRO_5010744356" description="DUF4397 domain-containing protein" evidence="1">
    <location>
        <begin position="23"/>
        <end position="124"/>
    </location>
</feature>
<evidence type="ECO:0000313" key="3">
    <source>
        <dbReference type="Proteomes" id="UP000192796"/>
    </source>
</evidence>
<dbReference type="OrthoDB" id="676060at2"/>
<feature type="signal peptide" evidence="1">
    <location>
        <begin position="1"/>
        <end position="22"/>
    </location>
</feature>
<comment type="caution">
    <text evidence="2">The sequence shown here is derived from an EMBL/GenBank/DDBJ whole genome shotgun (WGS) entry which is preliminary data.</text>
</comment>
<dbReference type="RefSeq" id="WP_081147891.1">
    <property type="nucleotide sequence ID" value="NZ_LVYD01000046.1"/>
</dbReference>
<keyword evidence="3" id="KW-1185">Reference proteome</keyword>
<evidence type="ECO:0008006" key="4">
    <source>
        <dbReference type="Google" id="ProtNLM"/>
    </source>
</evidence>
<sequence>MKKTILSIPLVLLLLVACRKTSNPTVFDLGVDMQSSFEKDHVQVMIDNQPLLNTQLTTNQTLGLATSISTAATEGKHSIKVIVNDSIVNTGTFTQSGDLYIGINYDKAAKTVSIAYSTKRFFYN</sequence>
<keyword evidence="1" id="KW-0732">Signal</keyword>
<proteinExistence type="predicted"/>
<evidence type="ECO:0000313" key="2">
    <source>
        <dbReference type="EMBL" id="OQP63168.1"/>
    </source>
</evidence>
<gene>
    <name evidence="2" type="ORF">A3860_25090</name>
</gene>
<reference evidence="2 3" key="1">
    <citation type="submission" date="2016-03" db="EMBL/GenBank/DDBJ databases">
        <title>Niastella vici sp. nov., isolated from farmland soil.</title>
        <authorList>
            <person name="Chen L."/>
            <person name="Wang D."/>
            <person name="Yang S."/>
            <person name="Wang G."/>
        </authorList>
    </citation>
    <scope>NUCLEOTIDE SEQUENCE [LARGE SCALE GENOMIC DNA]</scope>
    <source>
        <strain evidence="2 3">DJ57</strain>
    </source>
</reference>
<accession>A0A1V9FY17</accession>